<proteinExistence type="predicted"/>
<name>A0AAV7NCF2_PLEWA</name>
<protein>
    <recommendedName>
        <fullName evidence="4">VWFC domain-containing protein</fullName>
    </recommendedName>
</protein>
<organism evidence="2 3">
    <name type="scientific">Pleurodeles waltl</name>
    <name type="common">Iberian ribbed newt</name>
    <dbReference type="NCBI Taxonomy" id="8319"/>
    <lineage>
        <taxon>Eukaryota</taxon>
        <taxon>Metazoa</taxon>
        <taxon>Chordata</taxon>
        <taxon>Craniata</taxon>
        <taxon>Vertebrata</taxon>
        <taxon>Euteleostomi</taxon>
        <taxon>Amphibia</taxon>
        <taxon>Batrachia</taxon>
        <taxon>Caudata</taxon>
        <taxon>Salamandroidea</taxon>
        <taxon>Salamandridae</taxon>
        <taxon>Pleurodelinae</taxon>
        <taxon>Pleurodeles</taxon>
    </lineage>
</organism>
<dbReference type="EMBL" id="JANPWB010000012">
    <property type="protein sequence ID" value="KAJ1112068.1"/>
    <property type="molecule type" value="Genomic_DNA"/>
</dbReference>
<dbReference type="AlphaFoldDB" id="A0AAV7NCF2"/>
<sequence length="225" mass="24956">MPKINGQSAAQLLHLNPQVARTEINETLNSKGANAGPWGTPPDDLGLRRDKGPSIPEPGLISWTSFGPCSRRTGWRSLCFAAFRPSWTRRACLQGGRILRKLVQALVVPCLCLWLATVLVPEVTSQECSEESCALQAFRCQEANQQCCKEYVGCPCEWNRYPGCGQLKNGLIPLGEIIYTDYCRRRCACKCNLELDCAFIPCPEIPPDCKNIVRPADGCPRCREP</sequence>
<reference evidence="2" key="1">
    <citation type="journal article" date="2022" name="bioRxiv">
        <title>Sequencing and chromosome-scale assembly of the giantPleurodeles waltlgenome.</title>
        <authorList>
            <person name="Brown T."/>
            <person name="Elewa A."/>
            <person name="Iarovenko S."/>
            <person name="Subramanian E."/>
            <person name="Araus A.J."/>
            <person name="Petzold A."/>
            <person name="Susuki M."/>
            <person name="Suzuki K.-i.T."/>
            <person name="Hayashi T."/>
            <person name="Toyoda A."/>
            <person name="Oliveira C."/>
            <person name="Osipova E."/>
            <person name="Leigh N.D."/>
            <person name="Simon A."/>
            <person name="Yun M.H."/>
        </authorList>
    </citation>
    <scope>NUCLEOTIDE SEQUENCE</scope>
    <source>
        <strain evidence="2">20211129_DDA</strain>
        <tissue evidence="2">Liver</tissue>
    </source>
</reference>
<evidence type="ECO:0000313" key="2">
    <source>
        <dbReference type="EMBL" id="KAJ1112068.1"/>
    </source>
</evidence>
<accession>A0AAV7NCF2</accession>
<evidence type="ECO:0008006" key="4">
    <source>
        <dbReference type="Google" id="ProtNLM"/>
    </source>
</evidence>
<evidence type="ECO:0000256" key="1">
    <source>
        <dbReference type="SAM" id="MobiDB-lite"/>
    </source>
</evidence>
<keyword evidence="3" id="KW-1185">Reference proteome</keyword>
<evidence type="ECO:0000313" key="3">
    <source>
        <dbReference type="Proteomes" id="UP001066276"/>
    </source>
</evidence>
<comment type="caution">
    <text evidence="2">The sequence shown here is derived from an EMBL/GenBank/DDBJ whole genome shotgun (WGS) entry which is preliminary data.</text>
</comment>
<gene>
    <name evidence="2" type="ORF">NDU88_000339</name>
</gene>
<feature type="region of interest" description="Disordered" evidence="1">
    <location>
        <begin position="27"/>
        <end position="51"/>
    </location>
</feature>
<dbReference type="Proteomes" id="UP001066276">
    <property type="component" value="Chromosome 8"/>
</dbReference>